<organism evidence="1 2">
    <name type="scientific">Streptomyces violascens</name>
    <dbReference type="NCBI Taxonomy" id="67381"/>
    <lineage>
        <taxon>Bacteria</taxon>
        <taxon>Bacillati</taxon>
        <taxon>Actinomycetota</taxon>
        <taxon>Actinomycetes</taxon>
        <taxon>Kitasatosporales</taxon>
        <taxon>Streptomycetaceae</taxon>
        <taxon>Streptomyces</taxon>
    </lineage>
</organism>
<sequence>MIPDSELPGWLQESRKTTREAAKSLVAYDEWRKNPGRPENFLAFTAIAATLICHQRLTNRK</sequence>
<dbReference type="Proteomes" id="UP001050808">
    <property type="component" value="Unassembled WGS sequence"/>
</dbReference>
<name>A0ABQ3QTD9_9ACTN</name>
<proteinExistence type="predicted"/>
<dbReference type="EMBL" id="BNDY01000017">
    <property type="protein sequence ID" value="GHI40502.1"/>
    <property type="molecule type" value="Genomic_DNA"/>
</dbReference>
<keyword evidence="2" id="KW-1185">Reference proteome</keyword>
<dbReference type="RefSeq" id="WP_226600045.1">
    <property type="nucleotide sequence ID" value="NZ_BNDY01000017.1"/>
</dbReference>
<gene>
    <name evidence="1" type="ORF">Sviol_49100</name>
</gene>
<reference evidence="1" key="1">
    <citation type="submission" date="2024-05" db="EMBL/GenBank/DDBJ databases">
        <title>Whole genome shotgun sequence of Streptomyces violascens NBRC 12920.</title>
        <authorList>
            <person name="Komaki H."/>
            <person name="Tamura T."/>
        </authorList>
    </citation>
    <scope>NUCLEOTIDE SEQUENCE</scope>
    <source>
        <strain evidence="1">NBRC 12920</strain>
    </source>
</reference>
<protein>
    <recommendedName>
        <fullName evidence="3">Transposase</fullName>
    </recommendedName>
</protein>
<evidence type="ECO:0008006" key="3">
    <source>
        <dbReference type="Google" id="ProtNLM"/>
    </source>
</evidence>
<accession>A0ABQ3QTD9</accession>
<evidence type="ECO:0000313" key="1">
    <source>
        <dbReference type="EMBL" id="GHI40502.1"/>
    </source>
</evidence>
<comment type="caution">
    <text evidence="1">The sequence shown here is derived from an EMBL/GenBank/DDBJ whole genome shotgun (WGS) entry which is preliminary data.</text>
</comment>
<evidence type="ECO:0000313" key="2">
    <source>
        <dbReference type="Proteomes" id="UP001050808"/>
    </source>
</evidence>